<dbReference type="PANTHER" id="PTHR43065">
    <property type="entry name" value="SENSOR HISTIDINE KINASE"/>
    <property type="match status" value="1"/>
</dbReference>
<protein>
    <recommendedName>
        <fullName evidence="2">histidine kinase</fullName>
        <ecNumber evidence="2">2.7.13.3</ecNumber>
    </recommendedName>
</protein>
<dbReference type="EC" id="2.7.13.3" evidence="2"/>
<dbReference type="EMBL" id="AAOW01000002">
    <property type="protein sequence ID" value="EAR62706.1"/>
    <property type="molecule type" value="Genomic_DNA"/>
</dbReference>
<sequence length="519" mass="58314">MLYSHFFEARNSLMEPAAKQANKYAADDQEHNRLLAEMAEQSTDMISRHTPDNWEFIYASPAVEHLLGFSVDEIVGMSAYELYHPDDVEDFKRRAPSVSYERGTYTHTYRFRRKDGQYTWLESTSRSIRDPDSGELKEILVVSRDASHRINAEQTNRRLARVLESSSDLVAFVDLERVVTDLNEAARSVLALDCRKELVHLRDLFQPQSYQILIDEGLPAALCKGQWKGESEMVGAEGKLVPVMLEILAHRAVTGHVEYFSLVARDMSAQRALEAERYRYQTEVSHSSRLITMGEMASGLAHELNQPLTAIVNYVRGIERRTADTESVPVELIEKPLNKIAGTALRAGEIIRSMMDFTRKRQPHQQAIQLRSLLDDVIQLCSSQASAANVQLDNLISDRIPVVEADQIQLEQILLNLLLNGIEASTGNEQTEPAQVWIDAIEGEDQQVIIRVHDQGCGLPEDDLEQLFQQFYTTKADGLGMGLAISRSLVEAQGGQLWAEPASRGGAVFSFSLNQIDPD</sequence>
<evidence type="ECO:0000313" key="8">
    <source>
        <dbReference type="Proteomes" id="UP000002171"/>
    </source>
</evidence>
<dbReference type="InterPro" id="IPR035965">
    <property type="entry name" value="PAS-like_dom_sf"/>
</dbReference>
<dbReference type="SMART" id="SM00388">
    <property type="entry name" value="HisKA"/>
    <property type="match status" value="1"/>
</dbReference>
<dbReference type="Gene3D" id="1.10.287.130">
    <property type="match status" value="1"/>
</dbReference>
<reference evidence="7 8" key="1">
    <citation type="submission" date="2006-02" db="EMBL/GenBank/DDBJ databases">
        <authorList>
            <person name="Pinhassi J."/>
            <person name="Pedros-Alio C."/>
            <person name="Ferriera S."/>
            <person name="Johnson J."/>
            <person name="Kravitz S."/>
            <person name="Halpern A."/>
            <person name="Remington K."/>
            <person name="Beeson K."/>
            <person name="Tran B."/>
            <person name="Rogers Y.-H."/>
            <person name="Friedman R."/>
            <person name="Venter J.C."/>
        </authorList>
    </citation>
    <scope>NUCLEOTIDE SEQUENCE [LARGE SCALE GENOMIC DNA]</scope>
    <source>
        <strain evidence="7 8">MED92</strain>
    </source>
</reference>
<dbReference type="InterPro" id="IPR005467">
    <property type="entry name" value="His_kinase_dom"/>
</dbReference>
<dbReference type="InterPro" id="IPR036890">
    <property type="entry name" value="HATPase_C_sf"/>
</dbReference>
<keyword evidence="7" id="KW-0418">Kinase</keyword>
<dbReference type="PROSITE" id="PS50113">
    <property type="entry name" value="PAC"/>
    <property type="match status" value="1"/>
</dbReference>
<dbReference type="CDD" id="cd00082">
    <property type="entry name" value="HisKA"/>
    <property type="match status" value="1"/>
</dbReference>
<dbReference type="InterPro" id="IPR036097">
    <property type="entry name" value="HisK_dim/P_sf"/>
</dbReference>
<feature type="domain" description="PAS" evidence="5">
    <location>
        <begin position="31"/>
        <end position="93"/>
    </location>
</feature>
<dbReference type="PRINTS" id="PR00344">
    <property type="entry name" value="BCTRLSENSOR"/>
</dbReference>
<dbReference type="Pfam" id="PF13188">
    <property type="entry name" value="PAS_8"/>
    <property type="match status" value="1"/>
</dbReference>
<keyword evidence="7" id="KW-0808">Transferase</keyword>
<dbReference type="SMART" id="SM00091">
    <property type="entry name" value="PAS"/>
    <property type="match status" value="2"/>
</dbReference>
<evidence type="ECO:0000256" key="3">
    <source>
        <dbReference type="ARBA" id="ARBA00022553"/>
    </source>
</evidence>
<organism evidence="7 8">
    <name type="scientific">Neptuniibacter caesariensis</name>
    <dbReference type="NCBI Taxonomy" id="207954"/>
    <lineage>
        <taxon>Bacteria</taxon>
        <taxon>Pseudomonadati</taxon>
        <taxon>Pseudomonadota</taxon>
        <taxon>Gammaproteobacteria</taxon>
        <taxon>Oceanospirillales</taxon>
        <taxon>Oceanospirillaceae</taxon>
        <taxon>Neptuniibacter</taxon>
    </lineage>
</organism>
<evidence type="ECO:0000259" key="5">
    <source>
        <dbReference type="PROSITE" id="PS50112"/>
    </source>
</evidence>
<dbReference type="PROSITE" id="PS50109">
    <property type="entry name" value="HIS_KIN"/>
    <property type="match status" value="1"/>
</dbReference>
<dbReference type="AlphaFoldDB" id="A0A7U8CA77"/>
<dbReference type="InterPro" id="IPR001610">
    <property type="entry name" value="PAC"/>
</dbReference>
<dbReference type="SMART" id="SM00387">
    <property type="entry name" value="HATPase_c"/>
    <property type="match status" value="1"/>
</dbReference>
<dbReference type="PANTHER" id="PTHR43065:SF42">
    <property type="entry name" value="TWO-COMPONENT SENSOR PPRA"/>
    <property type="match status" value="1"/>
</dbReference>
<dbReference type="SMART" id="SM00086">
    <property type="entry name" value="PAC"/>
    <property type="match status" value="2"/>
</dbReference>
<dbReference type="NCBIfam" id="TIGR00229">
    <property type="entry name" value="sensory_box"/>
    <property type="match status" value="1"/>
</dbReference>
<dbReference type="SUPFAM" id="SSF47384">
    <property type="entry name" value="Homodimeric domain of signal transducing histidine kinase"/>
    <property type="match status" value="1"/>
</dbReference>
<evidence type="ECO:0000256" key="2">
    <source>
        <dbReference type="ARBA" id="ARBA00012438"/>
    </source>
</evidence>
<keyword evidence="3" id="KW-0597">Phosphoprotein</keyword>
<dbReference type="Pfam" id="PF02518">
    <property type="entry name" value="HATPase_c"/>
    <property type="match status" value="1"/>
</dbReference>
<dbReference type="SUPFAM" id="SSF55874">
    <property type="entry name" value="ATPase domain of HSP90 chaperone/DNA topoisomerase II/histidine kinase"/>
    <property type="match status" value="1"/>
</dbReference>
<dbReference type="CDD" id="cd00130">
    <property type="entry name" value="PAS"/>
    <property type="match status" value="2"/>
</dbReference>
<dbReference type="SUPFAM" id="SSF55785">
    <property type="entry name" value="PYP-like sensor domain (PAS domain)"/>
    <property type="match status" value="2"/>
</dbReference>
<evidence type="ECO:0000259" key="6">
    <source>
        <dbReference type="PROSITE" id="PS50113"/>
    </source>
</evidence>
<dbReference type="Pfam" id="PF08447">
    <property type="entry name" value="PAS_3"/>
    <property type="match status" value="1"/>
</dbReference>
<dbReference type="Gene3D" id="3.30.565.10">
    <property type="entry name" value="Histidine kinase-like ATPase, C-terminal domain"/>
    <property type="match status" value="1"/>
</dbReference>
<keyword evidence="8" id="KW-1185">Reference proteome</keyword>
<dbReference type="InterPro" id="IPR004358">
    <property type="entry name" value="Sig_transdc_His_kin-like_C"/>
</dbReference>
<dbReference type="GO" id="GO:0000155">
    <property type="term" value="F:phosphorelay sensor kinase activity"/>
    <property type="evidence" value="ECO:0007669"/>
    <property type="project" value="InterPro"/>
</dbReference>
<dbReference type="InterPro" id="IPR000014">
    <property type="entry name" value="PAS"/>
</dbReference>
<dbReference type="PROSITE" id="PS50112">
    <property type="entry name" value="PAS"/>
    <property type="match status" value="1"/>
</dbReference>
<dbReference type="Pfam" id="PF00512">
    <property type="entry name" value="HisKA"/>
    <property type="match status" value="1"/>
</dbReference>
<dbReference type="InterPro" id="IPR000700">
    <property type="entry name" value="PAS-assoc_C"/>
</dbReference>
<dbReference type="Proteomes" id="UP000002171">
    <property type="component" value="Unassembled WGS sequence"/>
</dbReference>
<feature type="domain" description="PAC" evidence="6">
    <location>
        <begin position="105"/>
        <end position="158"/>
    </location>
</feature>
<dbReference type="InterPro" id="IPR003661">
    <property type="entry name" value="HisK_dim/P_dom"/>
</dbReference>
<proteinExistence type="predicted"/>
<gene>
    <name evidence="7" type="ORF">MED92_06293</name>
</gene>
<dbReference type="Gene3D" id="3.30.450.20">
    <property type="entry name" value="PAS domain"/>
    <property type="match status" value="2"/>
</dbReference>
<feature type="domain" description="Histidine kinase" evidence="4">
    <location>
        <begin position="299"/>
        <end position="517"/>
    </location>
</feature>
<dbReference type="InterPro" id="IPR003594">
    <property type="entry name" value="HATPase_dom"/>
</dbReference>
<evidence type="ECO:0000256" key="1">
    <source>
        <dbReference type="ARBA" id="ARBA00000085"/>
    </source>
</evidence>
<dbReference type="InterPro" id="IPR013655">
    <property type="entry name" value="PAS_fold_3"/>
</dbReference>
<accession>A0A7U8CA77</accession>
<name>A0A7U8CA77_NEPCE</name>
<comment type="catalytic activity">
    <reaction evidence="1">
        <text>ATP + protein L-histidine = ADP + protein N-phospho-L-histidine.</text>
        <dbReference type="EC" id="2.7.13.3"/>
    </reaction>
</comment>
<evidence type="ECO:0000259" key="4">
    <source>
        <dbReference type="PROSITE" id="PS50109"/>
    </source>
</evidence>
<evidence type="ECO:0000313" key="7">
    <source>
        <dbReference type="EMBL" id="EAR62706.1"/>
    </source>
</evidence>
<comment type="caution">
    <text evidence="7">The sequence shown here is derived from an EMBL/GenBank/DDBJ whole genome shotgun (WGS) entry which is preliminary data.</text>
</comment>